<name>A0A382CBN7_9ZZZZ</name>
<dbReference type="AlphaFoldDB" id="A0A382CBN7"/>
<keyword evidence="1" id="KW-0472">Membrane</keyword>
<evidence type="ECO:0000256" key="1">
    <source>
        <dbReference type="SAM" id="Phobius"/>
    </source>
</evidence>
<reference evidence="2" key="1">
    <citation type="submission" date="2018-05" db="EMBL/GenBank/DDBJ databases">
        <authorList>
            <person name="Lanie J.A."/>
            <person name="Ng W.-L."/>
            <person name="Kazmierczak K.M."/>
            <person name="Andrzejewski T.M."/>
            <person name="Davidsen T.M."/>
            <person name="Wayne K.J."/>
            <person name="Tettelin H."/>
            <person name="Glass J.I."/>
            <person name="Rusch D."/>
            <person name="Podicherti R."/>
            <person name="Tsui H.-C.T."/>
            <person name="Winkler M.E."/>
        </authorList>
    </citation>
    <scope>NUCLEOTIDE SEQUENCE</scope>
</reference>
<dbReference type="Gene3D" id="2.60.40.1820">
    <property type="match status" value="1"/>
</dbReference>
<feature type="transmembrane region" description="Helical" evidence="1">
    <location>
        <begin position="7"/>
        <end position="29"/>
    </location>
</feature>
<organism evidence="2">
    <name type="scientific">marine metagenome</name>
    <dbReference type="NCBI Taxonomy" id="408172"/>
    <lineage>
        <taxon>unclassified sequences</taxon>
        <taxon>metagenomes</taxon>
        <taxon>ecological metagenomes</taxon>
    </lineage>
</organism>
<accession>A0A382CBN7</accession>
<protein>
    <submittedName>
        <fullName evidence="2">Uncharacterized protein</fullName>
    </submittedName>
</protein>
<keyword evidence="1" id="KW-1133">Transmembrane helix</keyword>
<keyword evidence="1" id="KW-0812">Transmembrane</keyword>
<sequence length="164" mass="18229">MKLQSKMILYVAIGGLFVFLFVMVGVSLMDIPELEKAEIKLGSVEVKDVNSIDNHALLKINFLITNHGAKTFVIPIISYELFANGKSIGTSSYNVEDIPMTGRAPFYPGAEISLGSNMKIFQTEDNNDEYLAIVNGEYVEFSVKGQYTVETAWQLVDIEFESSL</sequence>
<gene>
    <name evidence="2" type="ORF">METZ01_LOCUS176379</name>
</gene>
<proteinExistence type="predicted"/>
<evidence type="ECO:0000313" key="2">
    <source>
        <dbReference type="EMBL" id="SVB23525.1"/>
    </source>
</evidence>
<dbReference type="EMBL" id="UINC01033758">
    <property type="protein sequence ID" value="SVB23525.1"/>
    <property type="molecule type" value="Genomic_DNA"/>
</dbReference>